<evidence type="ECO:0000256" key="6">
    <source>
        <dbReference type="ARBA" id="ARBA00022807"/>
    </source>
</evidence>
<keyword evidence="7" id="KW-0175">Coiled coil</keyword>
<evidence type="ECO:0000256" key="8">
    <source>
        <dbReference type="SAM" id="MobiDB-lite"/>
    </source>
</evidence>
<feature type="compositionally biased region" description="Acidic residues" evidence="8">
    <location>
        <begin position="3151"/>
        <end position="3175"/>
    </location>
</feature>
<dbReference type="PANTHER" id="PTHR13367:SF33">
    <property type="entry name" value="P-LOOP CONTAINING NUCLEOSIDE TRIPHOSPHATE HYDROLASE PROTEIN"/>
    <property type="match status" value="1"/>
</dbReference>
<feature type="region of interest" description="Disordered" evidence="8">
    <location>
        <begin position="3086"/>
        <end position="3175"/>
    </location>
</feature>
<dbReference type="Pfam" id="PF12359">
    <property type="entry name" value="DUF3645"/>
    <property type="match status" value="1"/>
</dbReference>
<dbReference type="GO" id="GO:0006508">
    <property type="term" value="P:proteolysis"/>
    <property type="evidence" value="ECO:0007669"/>
    <property type="project" value="UniProtKB-KW"/>
</dbReference>
<feature type="compositionally biased region" description="Acidic residues" evidence="8">
    <location>
        <begin position="3128"/>
        <end position="3140"/>
    </location>
</feature>
<gene>
    <name evidence="12" type="ORF">A1O1_02394</name>
</gene>
<dbReference type="PANTHER" id="PTHR13367">
    <property type="entry name" value="UBIQUITIN THIOESTERASE"/>
    <property type="match status" value="1"/>
</dbReference>
<evidence type="ECO:0000259" key="9">
    <source>
        <dbReference type="Pfam" id="PF12340"/>
    </source>
</evidence>
<dbReference type="InterPro" id="IPR046541">
    <property type="entry name" value="DUF6606"/>
</dbReference>
<keyword evidence="5" id="KW-0378">Hydrolase</keyword>
<dbReference type="SUPFAM" id="SSF52540">
    <property type="entry name" value="P-loop containing nucleoside triphosphate hydrolases"/>
    <property type="match status" value="1"/>
</dbReference>
<feature type="coiled-coil region" evidence="7">
    <location>
        <begin position="555"/>
        <end position="594"/>
    </location>
</feature>
<dbReference type="GeneID" id="19157294"/>
<dbReference type="HOGENOM" id="CLU_000211_1_0_1"/>
<comment type="catalytic activity">
    <reaction evidence="1">
        <text>Thiol-dependent hydrolysis of ester, thioester, amide, peptide and isopeptide bonds formed by the C-terminal Gly of ubiquitin (a 76-residue protein attached to proteins as an intracellular targeting signal).</text>
        <dbReference type="EC" id="3.4.19.12"/>
    </reaction>
</comment>
<reference evidence="12 13" key="1">
    <citation type="submission" date="2013-03" db="EMBL/GenBank/DDBJ databases">
        <title>The Genome Sequence of Capronia coronata CBS 617.96.</title>
        <authorList>
            <consortium name="The Broad Institute Genomics Platform"/>
            <person name="Cuomo C."/>
            <person name="de Hoog S."/>
            <person name="Gorbushina A."/>
            <person name="Walker B."/>
            <person name="Young S.K."/>
            <person name="Zeng Q."/>
            <person name="Gargeya S."/>
            <person name="Fitzgerald M."/>
            <person name="Haas B."/>
            <person name="Abouelleil A."/>
            <person name="Allen A.W."/>
            <person name="Alvarado L."/>
            <person name="Arachchi H.M."/>
            <person name="Berlin A.M."/>
            <person name="Chapman S.B."/>
            <person name="Gainer-Dewar J."/>
            <person name="Goldberg J."/>
            <person name="Griggs A."/>
            <person name="Gujja S."/>
            <person name="Hansen M."/>
            <person name="Howarth C."/>
            <person name="Imamovic A."/>
            <person name="Ireland A."/>
            <person name="Larimer J."/>
            <person name="McCowan C."/>
            <person name="Murphy C."/>
            <person name="Pearson M."/>
            <person name="Poon T.W."/>
            <person name="Priest M."/>
            <person name="Roberts A."/>
            <person name="Saif S."/>
            <person name="Shea T."/>
            <person name="Sisk P."/>
            <person name="Sykes S."/>
            <person name="Wortman J."/>
            <person name="Nusbaum C."/>
            <person name="Birren B."/>
        </authorList>
    </citation>
    <scope>NUCLEOTIDE SEQUENCE [LARGE SCALE GENOMIC DNA]</scope>
    <source>
        <strain evidence="12 13">CBS 617.96</strain>
    </source>
</reference>
<feature type="compositionally biased region" description="Acidic residues" evidence="8">
    <location>
        <begin position="1678"/>
        <end position="1690"/>
    </location>
</feature>
<dbReference type="GO" id="GO:0004843">
    <property type="term" value="F:cysteine-type deubiquitinase activity"/>
    <property type="evidence" value="ECO:0007669"/>
    <property type="project" value="UniProtKB-EC"/>
</dbReference>
<evidence type="ECO:0000256" key="3">
    <source>
        <dbReference type="ARBA" id="ARBA00022670"/>
    </source>
</evidence>
<feature type="domain" description="DUF3645" evidence="10">
    <location>
        <begin position="2334"/>
        <end position="2366"/>
    </location>
</feature>
<feature type="region of interest" description="Disordered" evidence="8">
    <location>
        <begin position="1670"/>
        <end position="1699"/>
    </location>
</feature>
<evidence type="ECO:0000256" key="7">
    <source>
        <dbReference type="SAM" id="Coils"/>
    </source>
</evidence>
<evidence type="ECO:0000259" key="10">
    <source>
        <dbReference type="Pfam" id="PF12359"/>
    </source>
</evidence>
<dbReference type="EC" id="3.4.19.12" evidence="2"/>
<dbReference type="OrthoDB" id="3182339at2759"/>
<evidence type="ECO:0000256" key="1">
    <source>
        <dbReference type="ARBA" id="ARBA00000707"/>
    </source>
</evidence>
<dbReference type="InterPro" id="IPR022105">
    <property type="entry name" value="DUF3645"/>
</dbReference>
<dbReference type="RefSeq" id="XP_007721495.1">
    <property type="nucleotide sequence ID" value="XM_007723305.1"/>
</dbReference>
<dbReference type="InterPro" id="IPR022099">
    <property type="entry name" value="DUF3638"/>
</dbReference>
<feature type="domain" description="DUF3638" evidence="9">
    <location>
        <begin position="1997"/>
        <end position="2216"/>
    </location>
</feature>
<dbReference type="Proteomes" id="UP000019484">
    <property type="component" value="Unassembled WGS sequence"/>
</dbReference>
<keyword evidence="4" id="KW-0833">Ubl conjugation pathway</keyword>
<accession>W9YXK6</accession>
<dbReference type="STRING" id="1182541.W9YXK6"/>
<dbReference type="Pfam" id="PF20255">
    <property type="entry name" value="DUF6606"/>
    <property type="match status" value="1"/>
</dbReference>
<dbReference type="InterPro" id="IPR051346">
    <property type="entry name" value="OTU_Deubiquitinase"/>
</dbReference>
<evidence type="ECO:0000313" key="12">
    <source>
        <dbReference type="EMBL" id="EXJ94001.1"/>
    </source>
</evidence>
<evidence type="ECO:0000259" key="11">
    <source>
        <dbReference type="Pfam" id="PF20255"/>
    </source>
</evidence>
<dbReference type="EMBL" id="AMWN01000002">
    <property type="protein sequence ID" value="EXJ94001.1"/>
    <property type="molecule type" value="Genomic_DNA"/>
</dbReference>
<proteinExistence type="predicted"/>
<keyword evidence="6" id="KW-0788">Thiol protease</keyword>
<keyword evidence="3" id="KW-0645">Protease</keyword>
<evidence type="ECO:0000256" key="2">
    <source>
        <dbReference type="ARBA" id="ARBA00012759"/>
    </source>
</evidence>
<dbReference type="Pfam" id="PF12340">
    <property type="entry name" value="DUF3638"/>
    <property type="match status" value="1"/>
</dbReference>
<dbReference type="InterPro" id="IPR027417">
    <property type="entry name" value="P-loop_NTPase"/>
</dbReference>
<evidence type="ECO:0000256" key="4">
    <source>
        <dbReference type="ARBA" id="ARBA00022786"/>
    </source>
</evidence>
<organism evidence="12 13">
    <name type="scientific">Capronia coronata CBS 617.96</name>
    <dbReference type="NCBI Taxonomy" id="1182541"/>
    <lineage>
        <taxon>Eukaryota</taxon>
        <taxon>Fungi</taxon>
        <taxon>Dikarya</taxon>
        <taxon>Ascomycota</taxon>
        <taxon>Pezizomycotina</taxon>
        <taxon>Eurotiomycetes</taxon>
        <taxon>Chaetothyriomycetidae</taxon>
        <taxon>Chaetothyriales</taxon>
        <taxon>Herpotrichiellaceae</taxon>
        <taxon>Capronia</taxon>
    </lineage>
</organism>
<sequence>MKPEAVSFIFEHAFLPPKLPQSDHEEAASDIVLQEFSRAVREFSLSQTPRSNEARVWARLARSLPKWANIYESGIPCSSTIINTLQTMDSDDTLLFYVKPQNAAIVVRNRSTGTIFECFEVLPKTDAVLAAKDALIRQFPARAVFVPVETMQNASFVQELGTAIHKLSVEELRLAMETTTKAKNTVVENRQSAHPRAVSEWLFGVLSSYGQATSSPTISKRVHDDVCWTNSSKPPWRRSGIWLSARVALQIALHNSDLAGEERSHYKNFMLFFLSRLATTISAVNMSPDTLHVLRVKLARRNAKLGSGTFAFVQESVRATLSRLGQSMQLQWKEVTERDNLTLPKVPVRDLSAQLAMKNSQSAVRHVWARSQQSFTYPQTTFAPHVSVRIMLDDTQLPDPSMFDKSGDKLVALVAFEQWVRCHLSNWMRRSHPQSSSCQLLSSLMRNYRKCAAAKYKGHPQSVSLMLLTLFDIWVALDKTATAVCPLLRQYPPDIDPIIFAPLLLCKRSELERLHQIECHLSARLSACNVGYPSLFSDPSPDCFAVRYFDISPALQRLRAKIEIQARSKRQAKLEEWERKKADFEKLMESVEAMECGIFVPRGPDWVGRPRHDRYCKRCAKERTAKAITIEKHEWPLPEEEANIKAVIFELKPPEAIVVWRDATWFLVHDIGRASVPAADVKQILRSYPPLAASARAQNIRVTLASSVKSMQNAHYFKSGLEMDDVLVKNGLRPRMFDTDSKIWTEEQESQSSLTRYCNAQLPKPLKGHLSPYVNMNTHTQNSIIAQHCNCPREMGPHEHVLFGSLRSGERLQWMTILTMLTSAEIDLNSTSTSILLTHAMSQVGTAGVSAPEYLRESQQDLAVGSFCHALLNALESSFAGIEANWKEVTAASVVLAITFKVLSLVPERIDVSRWKDLVQRIRKAGIVWISQLTELHMHQKSESTGGLSLKDLSRQIVNACLLTRQTFNVDEHLLTSLFSDDGAIADYIEAAIHLHDHRQQGAVADDPKQKSDLLNDDYLARRCEKPLLDQLKLRNTAISDGIKRIWHSATFTTAWTIVHQNDTSWLQSKVSSRLVHFNVLTGKLLVSGRPLSHLPTTYTSHPLYRSIFGELDLDVSASDVADMEYLSKPMFEGHRIYFGMRGKTLLLRSSIDGHFFEAILRDTFRGDIPESIVKSSIPWMSLDDGRVLFRPITRPWESHVDDWVLYPAIHSGTTASMRTDHAFLIDHASAVGSTICDIFRPFERRDHIVISRHDQTTTRIKLPRYHLNFFVTLKGEIQCQELSAVLDTSQVIGTLYGLKTRLVLRAVNNVSSVVRSVLIPNGDVVLSIARPHVSAGVHLADAETLSFSHYRVDDKLGRLIADDLEGHLFKSYLHAITSFPENDELTRRTGSEESLLSLSDPITRTSVPFSARSQTLLHLIAQLSPRRKFYPVGMRTMHSDAFHDSLPYLSQRDIFYGTVVDIISHNSKATFLFESQDVQRLSYSGDLPLLDRSYHRTRKLYPCESVSTGQTDPEDKCYFSRDRDESANQAAAASMAGLAGAWLSAFSVRADLRAMVLGWEQINGFGEEYSAFSFSKVLSQDLQQQFAKLLIYCKGHSTSREHLAFLLSLIVFGNPRLARELRTALAFAISPPLMQLPAPEHNTYNLRQGYTVNRGEILTLIAQCEKGFTPAASSDTSDSDSDDEDDDAEREQYERELSDQRQRIIITVEAAWPGDSVRLPGKRSIDHYNFAELKQLLNGRLAAWYKNHVFLSQLDAFDQELETMHHSWSGPTVQSNILPVPGHHVVPGPQTQFSLLDIMCSVPTAEEVLRQSRPSCLDQDLARSICHREHHQHLAANELRCTWEELEDMVEDLTTDSSTIIQEYAKSLNESIIAWKKKTAEEQSRLRIVIQSTLSEKAKDVKDRISQILCRSRRLLQPCESHQALVDAGIWPHVSELTLLQLLTAQHRERVPGDWIKIIILLAREVTALQRVERLQKYMAAKDNFALQCELANPAHAAWEPEQWPDWLLLEIQNNILIRPVQVRVAQELIKPENGLVLLGMGEGKTSVILPMIVTALASGSQLVRVIVLKPLANEMLRLLSSSLAGLVGRTVYHLPFSRQTSLNLETPELLKGIFEDCLQSCGVLLTLPEHLNSFRLVGSDKLGTDKNLSIELIRLQKWLDCNTRDILDESDELLKPAYELVYTNGEANVLSGAPDRWIVALELLALVQRDAVRLQKACPAGIELEMRAPASFPHIRILNEEGARLVTRELAREVVEGKLPGLPLGHCNAKTLKALYHFVHDQEVDSAQFGLVSKHFQGSAQFDLLYVLRGLISQQILAHALRKRWLVNYGLDRGRCYAAVPYRAKSVPSPSAEFAQPETLILLTALSFYYTGIQREDLERCILLLLKSPDPGDDYSKWVADSTLPKKYRSASSLNLDDAYCISELYTNLRYNKAVIDFFLRQVVYPKEAKEFLHKLSSSAWDLCANDGGKVTSGFSGTCDSRIPLTCFQKDIEDLRHGAASTLATLLRYDNRKYICAASASGQRLSTDELLEIIVEHKPQSPAVIIDVGAQFLEDNREIAEKWLRLCSEKMAAIFFSENDEKMVLNRDGSTELFASSIFKDEIGQCMIYLDEFHTRGTDFQLPDHFKAAVLLGPGLLKDSLVQACMRMRKLAVSQSVTFFAPPEVDNSIRALLQDPANIDSSHVIRWCISQSCRTLRSQRPLWAAKGISHSRRRLAFQEHVNTNGKVMNSDQYLDKIREKERRHVSEMYTVNRQNKKELSFQPSEGEKKDPIMSQLLEEWDNTEIKDIKDSGISEEQEREILHEVEEVREVQRPKSARPARPAVSQALWNFISKGQVPEKAGDFRSAFEVFLNTRLASQYKRREWPMEVFVTQDFLRTIVTVAASPQDDFLRPVQWVLLVSCIRQPIIISPHEAQGFLPAIRMHKRATLILYQPRTGRNMLPFDGMNIYRVPASMEPVNVAPDAISLLNLFAGQLYFTTFEDYKRLCALIGLWDGERPLPNQREVASDNFVSPACRAANGWTECKFSTSPVGMLKAFIGMRRLGIEWGHTHMGRMLGGRILRLEDFEDPNDFLAQELGEMTLGEGREVDEESADQESSDGESSEEGSSSGPGMDVARSDGKQSDEQSGEEEPTNEVESAETCRAHETSDDNEGSDEEPTNEVESDETSPDEED</sequence>
<evidence type="ECO:0000256" key="5">
    <source>
        <dbReference type="ARBA" id="ARBA00022801"/>
    </source>
</evidence>
<evidence type="ECO:0000313" key="13">
    <source>
        <dbReference type="Proteomes" id="UP000019484"/>
    </source>
</evidence>
<feature type="domain" description="DUF6606" evidence="11">
    <location>
        <begin position="9"/>
        <end position="277"/>
    </location>
</feature>
<feature type="compositionally biased region" description="Acidic residues" evidence="8">
    <location>
        <begin position="3089"/>
        <end position="3106"/>
    </location>
</feature>
<name>W9YXK6_9EURO</name>
<keyword evidence="13" id="KW-1185">Reference proteome</keyword>
<protein>
    <recommendedName>
        <fullName evidence="2">ubiquitinyl hydrolase 1</fullName>
        <ecNumber evidence="2">3.4.19.12</ecNumber>
    </recommendedName>
</protein>
<dbReference type="eggNOG" id="ENOG502QUFK">
    <property type="taxonomic scope" value="Eukaryota"/>
</dbReference>
<comment type="caution">
    <text evidence="12">The sequence shown here is derived from an EMBL/GenBank/DDBJ whole genome shotgun (WGS) entry which is preliminary data.</text>
</comment>